<protein>
    <submittedName>
        <fullName evidence="7">Cytochrome c</fullName>
    </submittedName>
</protein>
<sequence>MRARIVAAALAFTLGCGANSSEQPELATRVQGDTPTVPRSSPASAGPEPWSDRWLELEASRYLDDPEFRRAALLASLRNRDNQYSRKRVGSYALGDRGWDRLPEWVPAVAPITDADLAILRETGELPTPGSGSPLWDRRRPSGLAEWVALGERVFFEYPLRAEPFAHYALANPDLGEAVGLRADADGRWPGVVAFADLDGQTKVGITCALCHVGEAAGGDASDPMIVGRARRRLDYGRMRLAYYHDSETPIDPELAARMASWGPGRADVTDDEDADPVAIPDLWQIRELRDLTQAATLRHEHPAALAIRQETQLLHTNGERARPPRELAWALAMYVYSLAPPVRELPSVDDAAVAAGRVIFDRECARCHRDATGAGPPMSAKTIGTDPALAFGHARGTGVYRPAPLVRVAEAGPYLHDGSVASLEELLSTARLEPDYAAGARGRGPVVGHRFGTDLTPRDRAALIDFLATL</sequence>
<dbReference type="EMBL" id="PVNL01000030">
    <property type="protein sequence ID" value="PRQ09121.1"/>
    <property type="molecule type" value="Genomic_DNA"/>
</dbReference>
<keyword evidence="3 4" id="KW-0408">Iron</keyword>
<dbReference type="PANTHER" id="PTHR30600:SF9">
    <property type="entry name" value="BLR7738 PROTEIN"/>
    <property type="match status" value="1"/>
</dbReference>
<evidence type="ECO:0000256" key="2">
    <source>
        <dbReference type="ARBA" id="ARBA00022723"/>
    </source>
</evidence>
<dbReference type="OrthoDB" id="5496400at2"/>
<dbReference type="Proteomes" id="UP000238823">
    <property type="component" value="Unassembled WGS sequence"/>
</dbReference>
<dbReference type="GO" id="GO:0020037">
    <property type="term" value="F:heme binding"/>
    <property type="evidence" value="ECO:0007669"/>
    <property type="project" value="InterPro"/>
</dbReference>
<evidence type="ECO:0000256" key="3">
    <source>
        <dbReference type="ARBA" id="ARBA00023004"/>
    </source>
</evidence>
<evidence type="ECO:0000256" key="1">
    <source>
        <dbReference type="ARBA" id="ARBA00022617"/>
    </source>
</evidence>
<organism evidence="7 8">
    <name type="scientific">Enhygromyxa salina</name>
    <dbReference type="NCBI Taxonomy" id="215803"/>
    <lineage>
        <taxon>Bacteria</taxon>
        <taxon>Pseudomonadati</taxon>
        <taxon>Myxococcota</taxon>
        <taxon>Polyangia</taxon>
        <taxon>Nannocystales</taxon>
        <taxon>Nannocystaceae</taxon>
        <taxon>Enhygromyxa</taxon>
    </lineage>
</organism>
<accession>A0A2S9YVI7</accession>
<dbReference type="RefSeq" id="WP_106088157.1">
    <property type="nucleotide sequence ID" value="NZ_PVNL01000030.1"/>
</dbReference>
<dbReference type="GO" id="GO:0004130">
    <property type="term" value="F:cytochrome-c peroxidase activity"/>
    <property type="evidence" value="ECO:0007669"/>
    <property type="project" value="TreeGrafter"/>
</dbReference>
<keyword evidence="2 4" id="KW-0479">Metal-binding</keyword>
<comment type="caution">
    <text evidence="7">The sequence shown here is derived from an EMBL/GenBank/DDBJ whole genome shotgun (WGS) entry which is preliminary data.</text>
</comment>
<evidence type="ECO:0000313" key="7">
    <source>
        <dbReference type="EMBL" id="PRQ09121.1"/>
    </source>
</evidence>
<dbReference type="AlphaFoldDB" id="A0A2S9YVI7"/>
<dbReference type="GO" id="GO:0009055">
    <property type="term" value="F:electron transfer activity"/>
    <property type="evidence" value="ECO:0007669"/>
    <property type="project" value="InterPro"/>
</dbReference>
<dbReference type="Gene3D" id="1.10.760.10">
    <property type="entry name" value="Cytochrome c-like domain"/>
    <property type="match status" value="1"/>
</dbReference>
<evidence type="ECO:0000256" key="5">
    <source>
        <dbReference type="SAM" id="MobiDB-lite"/>
    </source>
</evidence>
<keyword evidence="1 4" id="KW-0349">Heme</keyword>
<name>A0A2S9YVI7_9BACT</name>
<feature type="domain" description="Cytochrome c" evidence="6">
    <location>
        <begin position="352"/>
        <end position="471"/>
    </location>
</feature>
<evidence type="ECO:0000259" key="6">
    <source>
        <dbReference type="PROSITE" id="PS51007"/>
    </source>
</evidence>
<dbReference type="InterPro" id="IPR036909">
    <property type="entry name" value="Cyt_c-like_dom_sf"/>
</dbReference>
<feature type="region of interest" description="Disordered" evidence="5">
    <location>
        <begin position="19"/>
        <end position="50"/>
    </location>
</feature>
<dbReference type="GO" id="GO:0046872">
    <property type="term" value="F:metal ion binding"/>
    <property type="evidence" value="ECO:0007669"/>
    <property type="project" value="UniProtKB-KW"/>
</dbReference>
<feature type="compositionally biased region" description="Polar residues" evidence="5">
    <location>
        <begin position="31"/>
        <end position="43"/>
    </location>
</feature>
<dbReference type="PROSITE" id="PS51257">
    <property type="entry name" value="PROKAR_LIPOPROTEIN"/>
    <property type="match status" value="1"/>
</dbReference>
<evidence type="ECO:0000256" key="4">
    <source>
        <dbReference type="PROSITE-ProRule" id="PRU00433"/>
    </source>
</evidence>
<dbReference type="PROSITE" id="PS51007">
    <property type="entry name" value="CYTC"/>
    <property type="match status" value="1"/>
</dbReference>
<dbReference type="PANTHER" id="PTHR30600">
    <property type="entry name" value="CYTOCHROME C PEROXIDASE-RELATED"/>
    <property type="match status" value="1"/>
</dbReference>
<reference evidence="7 8" key="1">
    <citation type="submission" date="2018-03" db="EMBL/GenBank/DDBJ databases">
        <title>Draft Genome Sequences of the Obligatory Marine Myxobacteria Enhygromyxa salina SWB007.</title>
        <authorList>
            <person name="Poehlein A."/>
            <person name="Moghaddam J.A."/>
            <person name="Harms H."/>
            <person name="Alanjari M."/>
            <person name="Koenig G.M."/>
            <person name="Daniel R."/>
            <person name="Schaeberle T.F."/>
        </authorList>
    </citation>
    <scope>NUCLEOTIDE SEQUENCE [LARGE SCALE GENOMIC DNA]</scope>
    <source>
        <strain evidence="7 8">SWB007</strain>
    </source>
</reference>
<dbReference type="InterPro" id="IPR051395">
    <property type="entry name" value="Cytochrome_c_Peroxidase/MauG"/>
</dbReference>
<evidence type="ECO:0000313" key="8">
    <source>
        <dbReference type="Proteomes" id="UP000238823"/>
    </source>
</evidence>
<dbReference type="SUPFAM" id="SSF46626">
    <property type="entry name" value="Cytochrome c"/>
    <property type="match status" value="1"/>
</dbReference>
<proteinExistence type="predicted"/>
<gene>
    <name evidence="7" type="ORF">ENSA7_11110</name>
</gene>
<dbReference type="InterPro" id="IPR009056">
    <property type="entry name" value="Cyt_c-like_dom"/>
</dbReference>